<organism evidence="1 2">
    <name type="scientific">Ditylenchus dipsaci</name>
    <dbReference type="NCBI Taxonomy" id="166011"/>
    <lineage>
        <taxon>Eukaryota</taxon>
        <taxon>Metazoa</taxon>
        <taxon>Ecdysozoa</taxon>
        <taxon>Nematoda</taxon>
        <taxon>Chromadorea</taxon>
        <taxon>Rhabditida</taxon>
        <taxon>Tylenchina</taxon>
        <taxon>Tylenchomorpha</taxon>
        <taxon>Sphaerularioidea</taxon>
        <taxon>Anguinidae</taxon>
        <taxon>Anguininae</taxon>
        <taxon>Ditylenchus</taxon>
    </lineage>
</organism>
<protein>
    <submittedName>
        <fullName evidence="2">Cytochrome c oxidase assembly protein COX16 homolog, mitochondrial</fullName>
    </submittedName>
</protein>
<dbReference type="WBParaSite" id="jg15864">
    <property type="protein sequence ID" value="jg15864"/>
    <property type="gene ID" value="jg15864"/>
</dbReference>
<dbReference type="AlphaFoldDB" id="A0A915D6C6"/>
<reference evidence="2" key="1">
    <citation type="submission" date="2022-11" db="UniProtKB">
        <authorList>
            <consortium name="WormBaseParasite"/>
        </authorList>
    </citation>
    <scope>IDENTIFICATION</scope>
</reference>
<accession>A0A915D6C6</accession>
<sequence>MNRLSDQRVKRIAALVLGTFAGAFMIDCQYRPLESLENKLEMGKIELSQKYQRIREERRIRQMEWQEGIFEPQSKKEPHIT</sequence>
<name>A0A915D6C6_9BILA</name>
<keyword evidence="1" id="KW-1185">Reference proteome</keyword>
<evidence type="ECO:0000313" key="1">
    <source>
        <dbReference type="Proteomes" id="UP000887574"/>
    </source>
</evidence>
<dbReference type="Proteomes" id="UP000887574">
    <property type="component" value="Unplaced"/>
</dbReference>
<proteinExistence type="predicted"/>
<evidence type="ECO:0000313" key="2">
    <source>
        <dbReference type="WBParaSite" id="jg15864"/>
    </source>
</evidence>